<evidence type="ECO:0000313" key="1">
    <source>
        <dbReference type="EMBL" id="PMR81270.1"/>
    </source>
</evidence>
<keyword evidence="2" id="KW-1185">Reference proteome</keyword>
<accession>A0A2N7ULE7</accession>
<reference evidence="1 2" key="1">
    <citation type="submission" date="2018-01" db="EMBL/GenBank/DDBJ databases">
        <title>Halomonas endophytica sp. nov., isolated from storage liquid in the stems of Populus euphratica.</title>
        <authorList>
            <person name="Chen C."/>
        </authorList>
    </citation>
    <scope>NUCLEOTIDE SEQUENCE [LARGE SCALE GENOMIC DNA]</scope>
    <source>
        <strain evidence="1 2">BZ-SZ-XJ27</strain>
    </source>
</reference>
<comment type="caution">
    <text evidence="1">The sequence shown here is derived from an EMBL/GenBank/DDBJ whole genome shotgun (WGS) entry which is preliminary data.</text>
</comment>
<evidence type="ECO:0008006" key="3">
    <source>
        <dbReference type="Google" id="ProtNLM"/>
    </source>
</evidence>
<dbReference type="PROSITE" id="PS51257">
    <property type="entry name" value="PROKAR_LIPOPROTEIN"/>
    <property type="match status" value="1"/>
</dbReference>
<sequence length="123" mass="13608">MRFVLNRGWIAALLVMLLGGCASSPQVIDPRELSLTASPEQTLRASAETLITRGYVIRHADSDLGRLEALLSRWPGYRLQVQVRAEGQGSRVSMVATRGGRAMPPWTLDPLLMDIQNRLDLLP</sequence>
<proteinExistence type="predicted"/>
<protein>
    <recommendedName>
        <fullName evidence="3">Lipoprotein</fullName>
    </recommendedName>
</protein>
<dbReference type="OrthoDB" id="6184055at2"/>
<name>A0A2N7ULE7_9GAMM</name>
<gene>
    <name evidence="1" type="ORF">C1H70_05880</name>
</gene>
<dbReference type="AlphaFoldDB" id="A0A2N7ULE7"/>
<dbReference type="RefSeq" id="WP_102587445.1">
    <property type="nucleotide sequence ID" value="NZ_BNAE01000005.1"/>
</dbReference>
<organism evidence="1 2">
    <name type="scientific">Halomonas urumqiensis</name>
    <dbReference type="NCBI Taxonomy" id="1684789"/>
    <lineage>
        <taxon>Bacteria</taxon>
        <taxon>Pseudomonadati</taxon>
        <taxon>Pseudomonadota</taxon>
        <taxon>Gammaproteobacteria</taxon>
        <taxon>Oceanospirillales</taxon>
        <taxon>Halomonadaceae</taxon>
        <taxon>Halomonas</taxon>
    </lineage>
</organism>
<dbReference type="EMBL" id="PNRG01000010">
    <property type="protein sequence ID" value="PMR81270.1"/>
    <property type="molecule type" value="Genomic_DNA"/>
</dbReference>
<evidence type="ECO:0000313" key="2">
    <source>
        <dbReference type="Proteomes" id="UP000235547"/>
    </source>
</evidence>
<dbReference type="Proteomes" id="UP000235547">
    <property type="component" value="Unassembled WGS sequence"/>
</dbReference>